<feature type="compositionally biased region" description="Low complexity" evidence="3">
    <location>
        <begin position="450"/>
        <end position="465"/>
    </location>
</feature>
<evidence type="ECO:0000313" key="6">
    <source>
        <dbReference type="Proteomes" id="UP000027265"/>
    </source>
</evidence>
<organism evidence="5 6">
    <name type="scientific">Jaapia argillacea MUCL 33604</name>
    <dbReference type="NCBI Taxonomy" id="933084"/>
    <lineage>
        <taxon>Eukaryota</taxon>
        <taxon>Fungi</taxon>
        <taxon>Dikarya</taxon>
        <taxon>Basidiomycota</taxon>
        <taxon>Agaricomycotina</taxon>
        <taxon>Agaricomycetes</taxon>
        <taxon>Agaricomycetidae</taxon>
        <taxon>Jaapiales</taxon>
        <taxon>Jaapiaceae</taxon>
        <taxon>Jaapia</taxon>
    </lineage>
</organism>
<keyword evidence="2" id="KW-0175">Coiled coil</keyword>
<feature type="region of interest" description="Disordered" evidence="3">
    <location>
        <begin position="701"/>
        <end position="749"/>
    </location>
</feature>
<feature type="compositionally biased region" description="Low complexity" evidence="3">
    <location>
        <begin position="474"/>
        <end position="493"/>
    </location>
</feature>
<dbReference type="GO" id="GO:0005634">
    <property type="term" value="C:nucleus"/>
    <property type="evidence" value="ECO:0007669"/>
    <property type="project" value="TreeGrafter"/>
</dbReference>
<dbReference type="PANTHER" id="PTHR19303:SF57">
    <property type="entry name" value="HTH CENPB-TYPE DOMAIN-CONTAINING PROTEIN"/>
    <property type="match status" value="1"/>
</dbReference>
<dbReference type="EMBL" id="KL197748">
    <property type="protein sequence ID" value="KDQ51449.1"/>
    <property type="molecule type" value="Genomic_DNA"/>
</dbReference>
<evidence type="ECO:0000256" key="1">
    <source>
        <dbReference type="ARBA" id="ARBA00023125"/>
    </source>
</evidence>
<sequence>MSSKNSSQLFELEQSQEDKSHLADAVAFLNSKPLETQNIAAAAEKFKVSYHTLQHRFSHNKQKILTAPQEDVLLEWMCYQAEEGRPWGKERVRVKVEKLTSRKPSLEWVKAFYACHKDELKFCGTSGLDLKQAQAFNPATMSDHFKKLGDAIKEHKYKLRNIYNFDETGMQIGGGRRSTGKKYFISRRSRAKYKKWSAYLELVTMVECVCADGTKLDLGFIFQGGKTFDMDWFLDHPDIFVGLTENGWTDNFQCEKWFTNVFIPKACAKAGNEEDPILLIFDGHGSHLTDAIQPCDTGCFGPLQRAWIEQMEEIVEETHESMPKHEFVNEYMAVWAVAIKEVTIKAAFRKTGIALFNPNIFTNEDFAPSRVTSIKASLPSSFPEFTSSIINSPDKNAATPSATTSSDPFEASPILGPNGELLDASKITWYNDPNDNKPIPQLSSKSTWDPSASTSSNTAPSQSSTITHDVALFTTSTSAPQSASPKSPGSSQTTAVLNQWGPKLPEFKCTVIHLRLTLRQQIEILNRDLDRTQALYLTEFRCWQALEVHCDLTRHEIGALKHQLHSKKDKAEGWKGKQLQSAAEFLMSSKALECWRQQKAEREEKEAAEQAKQQAKEDAERGAAERRAWLITDTLVRFAGSLKRKKKEELQDIRTPLSIPINTTGQTNAQLIEKIIERLSEDSQMRVDPHFTRLAFALPTQSSTDQPVPDAETEIKEFRVIPNPRSLSPPPPSPSMTSTSPLQLLALNK</sequence>
<dbReference type="PANTHER" id="PTHR19303">
    <property type="entry name" value="TRANSPOSON"/>
    <property type="match status" value="1"/>
</dbReference>
<dbReference type="PROSITE" id="PS51253">
    <property type="entry name" value="HTH_CENPB"/>
    <property type="match status" value="1"/>
</dbReference>
<feature type="region of interest" description="Disordered" evidence="3">
    <location>
        <begin position="389"/>
        <end position="415"/>
    </location>
</feature>
<dbReference type="AlphaFoldDB" id="A0A067P9N7"/>
<feature type="coiled-coil region" evidence="2">
    <location>
        <begin position="597"/>
        <end position="625"/>
    </location>
</feature>
<gene>
    <name evidence="5" type="ORF">JAAARDRAFT_62513</name>
</gene>
<dbReference type="InterPro" id="IPR004875">
    <property type="entry name" value="DDE_SF_endonuclease_dom"/>
</dbReference>
<feature type="compositionally biased region" description="Low complexity" evidence="3">
    <location>
        <begin position="735"/>
        <end position="749"/>
    </location>
</feature>
<evidence type="ECO:0000256" key="2">
    <source>
        <dbReference type="SAM" id="Coils"/>
    </source>
</evidence>
<proteinExistence type="predicted"/>
<keyword evidence="1" id="KW-0238">DNA-binding</keyword>
<dbReference type="HOGENOM" id="CLU_013929_18_0_1"/>
<keyword evidence="6" id="KW-1185">Reference proteome</keyword>
<dbReference type="OrthoDB" id="3265672at2759"/>
<name>A0A067P9N7_9AGAM</name>
<dbReference type="Proteomes" id="UP000027265">
    <property type="component" value="Unassembled WGS sequence"/>
</dbReference>
<accession>A0A067P9N7</accession>
<feature type="region of interest" description="Disordered" evidence="3">
    <location>
        <begin position="433"/>
        <end position="496"/>
    </location>
</feature>
<dbReference type="InterPro" id="IPR050863">
    <property type="entry name" value="CenT-Element_Derived"/>
</dbReference>
<evidence type="ECO:0000256" key="3">
    <source>
        <dbReference type="SAM" id="MobiDB-lite"/>
    </source>
</evidence>
<feature type="compositionally biased region" description="Polar residues" evidence="3">
    <location>
        <begin position="389"/>
        <end position="407"/>
    </location>
</feature>
<dbReference type="InParanoid" id="A0A067P9N7"/>
<evidence type="ECO:0000259" key="4">
    <source>
        <dbReference type="PROSITE" id="PS51253"/>
    </source>
</evidence>
<dbReference type="Pfam" id="PF03184">
    <property type="entry name" value="DDE_1"/>
    <property type="match status" value="1"/>
</dbReference>
<protein>
    <recommendedName>
        <fullName evidence="4">HTH CENPB-type domain-containing protein</fullName>
    </recommendedName>
</protein>
<evidence type="ECO:0000313" key="5">
    <source>
        <dbReference type="EMBL" id="KDQ51449.1"/>
    </source>
</evidence>
<dbReference type="STRING" id="933084.A0A067P9N7"/>
<feature type="domain" description="HTH CENPB-type" evidence="4">
    <location>
        <begin position="57"/>
        <end position="122"/>
    </location>
</feature>
<dbReference type="GO" id="GO:0003677">
    <property type="term" value="F:DNA binding"/>
    <property type="evidence" value="ECO:0007669"/>
    <property type="project" value="UniProtKB-KW"/>
</dbReference>
<reference evidence="6" key="1">
    <citation type="journal article" date="2014" name="Proc. Natl. Acad. Sci. U.S.A.">
        <title>Extensive sampling of basidiomycete genomes demonstrates inadequacy of the white-rot/brown-rot paradigm for wood decay fungi.</title>
        <authorList>
            <person name="Riley R."/>
            <person name="Salamov A.A."/>
            <person name="Brown D.W."/>
            <person name="Nagy L.G."/>
            <person name="Floudas D."/>
            <person name="Held B.W."/>
            <person name="Levasseur A."/>
            <person name="Lombard V."/>
            <person name="Morin E."/>
            <person name="Otillar R."/>
            <person name="Lindquist E.A."/>
            <person name="Sun H."/>
            <person name="LaButti K.M."/>
            <person name="Schmutz J."/>
            <person name="Jabbour D."/>
            <person name="Luo H."/>
            <person name="Baker S.E."/>
            <person name="Pisabarro A.G."/>
            <person name="Walton J.D."/>
            <person name="Blanchette R.A."/>
            <person name="Henrissat B."/>
            <person name="Martin F."/>
            <person name="Cullen D."/>
            <person name="Hibbett D.S."/>
            <person name="Grigoriev I.V."/>
        </authorList>
    </citation>
    <scope>NUCLEOTIDE SEQUENCE [LARGE SCALE GENOMIC DNA]</scope>
    <source>
        <strain evidence="6">MUCL 33604</strain>
    </source>
</reference>
<dbReference type="InterPro" id="IPR006600">
    <property type="entry name" value="HTH_CenpB_DNA-bd_dom"/>
</dbReference>